<dbReference type="Proteomes" id="UP001231941">
    <property type="component" value="Unassembled WGS sequence"/>
</dbReference>
<sequence length="93" mass="10880">MNGYRDSPNTMVITLKEIIDETKPILYVSHDEEDGMWQFLDGSLELNTDNARIVSLKEILEIDDSLSSLWDLPLGWTAERFNKSSVWTRRKKY</sequence>
<proteinExistence type="predicted"/>
<evidence type="ECO:0000313" key="1">
    <source>
        <dbReference type="EMBL" id="MDP5277220.1"/>
    </source>
</evidence>
<gene>
    <name evidence="1" type="ORF">Q5Y73_24355</name>
</gene>
<evidence type="ECO:0000313" key="2">
    <source>
        <dbReference type="Proteomes" id="UP001231941"/>
    </source>
</evidence>
<accession>A0ABT9J6J5</accession>
<evidence type="ECO:0008006" key="3">
    <source>
        <dbReference type="Google" id="ProtNLM"/>
    </source>
</evidence>
<organism evidence="1 2">
    <name type="scientific">Chengkuizengella axinellae</name>
    <dbReference type="NCBI Taxonomy" id="3064388"/>
    <lineage>
        <taxon>Bacteria</taxon>
        <taxon>Bacillati</taxon>
        <taxon>Bacillota</taxon>
        <taxon>Bacilli</taxon>
        <taxon>Bacillales</taxon>
        <taxon>Paenibacillaceae</taxon>
        <taxon>Chengkuizengella</taxon>
    </lineage>
</organism>
<protein>
    <recommendedName>
        <fullName evidence="3">DUF2185 domain-containing protein</fullName>
    </recommendedName>
</protein>
<reference evidence="1 2" key="1">
    <citation type="submission" date="2023-08" db="EMBL/GenBank/DDBJ databases">
        <authorList>
            <person name="Park J.-S."/>
        </authorList>
    </citation>
    <scope>NUCLEOTIDE SEQUENCE [LARGE SCALE GENOMIC DNA]</scope>
    <source>
        <strain evidence="1 2">2205SS18-9</strain>
    </source>
</reference>
<name>A0ABT9J6J5_9BACL</name>
<dbReference type="EMBL" id="JAVAMP010000031">
    <property type="protein sequence ID" value="MDP5277220.1"/>
    <property type="molecule type" value="Genomic_DNA"/>
</dbReference>
<keyword evidence="2" id="KW-1185">Reference proteome</keyword>
<comment type="caution">
    <text evidence="1">The sequence shown here is derived from an EMBL/GenBank/DDBJ whole genome shotgun (WGS) entry which is preliminary data.</text>
</comment>
<dbReference type="RefSeq" id="WP_305994520.1">
    <property type="nucleotide sequence ID" value="NZ_JAVAMP010000031.1"/>
</dbReference>